<proteinExistence type="inferred from homology"/>
<comment type="subunit">
    <text evidence="1">Subunit of the heterotrimeric GatCAB amidotransferase (AdT) complex, composed of A, B and C subunits.</text>
</comment>
<name>A0A1D1ZTJ5_AUXPR</name>
<dbReference type="Pfam" id="PF02686">
    <property type="entry name" value="GatC"/>
    <property type="match status" value="1"/>
</dbReference>
<keyword evidence="1" id="KW-0648">Protein biosynthesis</keyword>
<evidence type="ECO:0000256" key="1">
    <source>
        <dbReference type="HAMAP-Rule" id="MF_03149"/>
    </source>
</evidence>
<gene>
    <name evidence="1" type="primary">GATC</name>
    <name evidence="3" type="ORF">g.1083</name>
</gene>
<comment type="subcellular location">
    <subcellularLocation>
        <location evidence="1">Mitochondrion</location>
    </subcellularLocation>
    <subcellularLocation>
        <location evidence="1">Plastid</location>
        <location evidence="1">Chloroplast</location>
    </subcellularLocation>
</comment>
<dbReference type="PANTHER" id="PTHR15004">
    <property type="entry name" value="GLUTAMYL-TRNA(GLN) AMIDOTRANSFERASE SUBUNIT C, MITOCHONDRIAL"/>
    <property type="match status" value="1"/>
</dbReference>
<dbReference type="GO" id="GO:0005524">
    <property type="term" value="F:ATP binding"/>
    <property type="evidence" value="ECO:0007669"/>
    <property type="project" value="UniProtKB-KW"/>
</dbReference>
<dbReference type="GO" id="GO:0050567">
    <property type="term" value="F:glutaminyl-tRNA synthase (glutamine-hydrolyzing) activity"/>
    <property type="evidence" value="ECO:0007669"/>
    <property type="project" value="UniProtKB-UniRule"/>
</dbReference>
<dbReference type="HAMAP" id="MF_00122">
    <property type="entry name" value="GatC"/>
    <property type="match status" value="1"/>
</dbReference>
<dbReference type="EC" id="6.3.5.-" evidence="1"/>
<dbReference type="SUPFAM" id="SSF141000">
    <property type="entry name" value="Glu-tRNAGln amidotransferase C subunit"/>
    <property type="match status" value="1"/>
</dbReference>
<dbReference type="GO" id="GO:0030956">
    <property type="term" value="C:glutamyl-tRNA(Gln) amidotransferase complex"/>
    <property type="evidence" value="ECO:0007669"/>
    <property type="project" value="UniProtKB-UniRule"/>
</dbReference>
<sequence length="182" mass="19802">MLASSSSARQLRNPTHLRNIAARSTLHSNSTTHYISLAMGSSLALRLQLKAVRSLWQGGPACSRPAKSMPQPSLITTRAVHSSVDPPDVRKLAAMAHLDLEEDQVEGLTKELTSIVDWFSQLQAIDVEGVPPALQADVDSQDWQRPDEPHTFENRESLVSQFPATEGPFLSVPRTAPGTSEG</sequence>
<accession>A0A1D1ZTJ5</accession>
<keyword evidence="1" id="KW-0547">Nucleotide-binding</keyword>
<dbReference type="PANTHER" id="PTHR15004:SF0">
    <property type="entry name" value="GLUTAMYL-TRNA(GLN) AMIDOTRANSFERASE SUBUNIT C, MITOCHONDRIAL"/>
    <property type="match status" value="1"/>
</dbReference>
<comment type="catalytic activity">
    <reaction evidence="1">
        <text>L-glutamyl-tRNA(Gln) + L-glutamine + ATP + H2O = L-glutaminyl-tRNA(Gln) + L-glutamate + ADP + phosphate + H(+)</text>
        <dbReference type="Rhea" id="RHEA:17521"/>
        <dbReference type="Rhea" id="RHEA-COMP:9681"/>
        <dbReference type="Rhea" id="RHEA-COMP:9684"/>
        <dbReference type="ChEBI" id="CHEBI:15377"/>
        <dbReference type="ChEBI" id="CHEBI:15378"/>
        <dbReference type="ChEBI" id="CHEBI:29985"/>
        <dbReference type="ChEBI" id="CHEBI:30616"/>
        <dbReference type="ChEBI" id="CHEBI:43474"/>
        <dbReference type="ChEBI" id="CHEBI:58359"/>
        <dbReference type="ChEBI" id="CHEBI:78520"/>
        <dbReference type="ChEBI" id="CHEBI:78521"/>
        <dbReference type="ChEBI" id="CHEBI:456216"/>
    </reaction>
</comment>
<dbReference type="GO" id="GO:0006450">
    <property type="term" value="P:regulation of translational fidelity"/>
    <property type="evidence" value="ECO:0007669"/>
    <property type="project" value="InterPro"/>
</dbReference>
<dbReference type="InterPro" id="IPR036113">
    <property type="entry name" value="Asp/Glu-ADT_sf_sub_c"/>
</dbReference>
<keyword evidence="1" id="KW-0436">Ligase</keyword>
<keyword evidence="1" id="KW-0496">Mitochondrion</keyword>
<comment type="function">
    <text evidence="1">Allows the formation of correctly charged Gln-tRNA(Gln) through the transamidation of misacylated Glu-tRNA(Gln) in chloroplasts and mitochondria. The reaction takes place in the presence of glutamine and ATP through an activated gamma-phospho-Glu-tRNA(Gln).</text>
</comment>
<keyword evidence="1" id="KW-0067">ATP-binding</keyword>
<evidence type="ECO:0000313" key="3">
    <source>
        <dbReference type="EMBL" id="JAT70288.1"/>
    </source>
</evidence>
<keyword evidence="1" id="KW-0150">Chloroplast</keyword>
<dbReference type="EMBL" id="GDKF01008334">
    <property type="protein sequence ID" value="JAT70288.1"/>
    <property type="molecule type" value="Transcribed_RNA"/>
</dbReference>
<reference evidence="3" key="1">
    <citation type="submission" date="2015-08" db="EMBL/GenBank/DDBJ databases">
        <authorList>
            <person name="Babu N.S."/>
            <person name="Beckwith C.J."/>
            <person name="Beseler K.G."/>
            <person name="Brison A."/>
            <person name="Carone J.V."/>
            <person name="Caskin T.P."/>
            <person name="Diamond M."/>
            <person name="Durham M.E."/>
            <person name="Foxe J.M."/>
            <person name="Go M."/>
            <person name="Henderson B.A."/>
            <person name="Jones I.B."/>
            <person name="McGettigan J.A."/>
            <person name="Micheletti S.J."/>
            <person name="Nasrallah M.E."/>
            <person name="Ortiz D."/>
            <person name="Piller C.R."/>
            <person name="Privatt S.R."/>
            <person name="Schneider S.L."/>
            <person name="Sharp S."/>
            <person name="Smith T.C."/>
            <person name="Stanton J.D."/>
            <person name="Ullery H.E."/>
            <person name="Wilson R.J."/>
            <person name="Serrano M.G."/>
            <person name="Buck G."/>
            <person name="Lee V."/>
            <person name="Wang Y."/>
            <person name="Carvalho R."/>
            <person name="Voegtly L."/>
            <person name="Shi R."/>
            <person name="Duckworth R."/>
            <person name="Johnson A."/>
            <person name="Loviza R."/>
            <person name="Walstead R."/>
            <person name="Shah Z."/>
            <person name="Kiflezghi M."/>
            <person name="Wade K."/>
            <person name="Ball S.L."/>
            <person name="Bradley K.W."/>
            <person name="Asai D.J."/>
            <person name="Bowman C.A."/>
            <person name="Russell D.A."/>
            <person name="Pope W.H."/>
            <person name="Jacobs-Sera D."/>
            <person name="Hendrix R.W."/>
            <person name="Hatfull G.F."/>
        </authorList>
    </citation>
    <scope>NUCLEOTIDE SEQUENCE</scope>
</reference>
<dbReference type="GO" id="GO:0009507">
    <property type="term" value="C:chloroplast"/>
    <property type="evidence" value="ECO:0007669"/>
    <property type="project" value="UniProtKB-SubCell"/>
</dbReference>
<dbReference type="GO" id="GO:0070681">
    <property type="term" value="P:glutaminyl-tRNAGln biosynthesis via transamidation"/>
    <property type="evidence" value="ECO:0007669"/>
    <property type="project" value="UniProtKB-UniRule"/>
</dbReference>
<comment type="similarity">
    <text evidence="1">Belongs to the GatC family.</text>
</comment>
<feature type="region of interest" description="Disordered" evidence="2">
    <location>
        <begin position="159"/>
        <end position="182"/>
    </location>
</feature>
<protein>
    <recommendedName>
        <fullName evidence="1">Glutamyl-tRNA(Gln) amidotransferase subunit C, chloroplastic/mitochondrial</fullName>
        <shortName evidence="1">Glu-AdT subunit C</shortName>
        <ecNumber evidence="1">6.3.5.-</ecNumber>
    </recommendedName>
</protein>
<organism evidence="3">
    <name type="scientific">Auxenochlorella protothecoides</name>
    <name type="common">Green microalga</name>
    <name type="synonym">Chlorella protothecoides</name>
    <dbReference type="NCBI Taxonomy" id="3075"/>
    <lineage>
        <taxon>Eukaryota</taxon>
        <taxon>Viridiplantae</taxon>
        <taxon>Chlorophyta</taxon>
        <taxon>core chlorophytes</taxon>
        <taxon>Trebouxiophyceae</taxon>
        <taxon>Chlorellales</taxon>
        <taxon>Chlorellaceae</taxon>
        <taxon>Auxenochlorella</taxon>
    </lineage>
</organism>
<dbReference type="NCBIfam" id="TIGR00135">
    <property type="entry name" value="gatC"/>
    <property type="match status" value="1"/>
</dbReference>
<dbReference type="GO" id="GO:0005739">
    <property type="term" value="C:mitochondrion"/>
    <property type="evidence" value="ECO:0007669"/>
    <property type="project" value="UniProtKB-SubCell"/>
</dbReference>
<dbReference type="InterPro" id="IPR003837">
    <property type="entry name" value="GatC"/>
</dbReference>
<dbReference type="AlphaFoldDB" id="A0A1D1ZTJ5"/>
<dbReference type="GO" id="GO:0032543">
    <property type="term" value="P:mitochondrial translation"/>
    <property type="evidence" value="ECO:0007669"/>
    <property type="project" value="UniProtKB-UniRule"/>
</dbReference>
<dbReference type="Gene3D" id="1.10.20.60">
    <property type="entry name" value="Glu-tRNAGln amidotransferase C subunit, N-terminal domain"/>
    <property type="match status" value="1"/>
</dbReference>
<evidence type="ECO:0000256" key="2">
    <source>
        <dbReference type="SAM" id="MobiDB-lite"/>
    </source>
</evidence>
<keyword evidence="1" id="KW-0934">Plastid</keyword>